<comment type="caution">
    <text evidence="6">The sequence shown here is derived from an EMBL/GenBank/DDBJ whole genome shotgun (WGS) entry which is preliminary data.</text>
</comment>
<keyword evidence="7" id="KW-1185">Reference proteome</keyword>
<name>A0ABR2LK88_9ASPA</name>
<dbReference type="Proteomes" id="UP001412067">
    <property type="component" value="Unassembled WGS sequence"/>
</dbReference>
<reference evidence="6 7" key="1">
    <citation type="journal article" date="2022" name="Nat. Plants">
        <title>Genomes of leafy and leafless Platanthera orchids illuminate the evolution of mycoheterotrophy.</title>
        <authorList>
            <person name="Li M.H."/>
            <person name="Liu K.W."/>
            <person name="Li Z."/>
            <person name="Lu H.C."/>
            <person name="Ye Q.L."/>
            <person name="Zhang D."/>
            <person name="Wang J.Y."/>
            <person name="Li Y.F."/>
            <person name="Zhong Z.M."/>
            <person name="Liu X."/>
            <person name="Yu X."/>
            <person name="Liu D.K."/>
            <person name="Tu X.D."/>
            <person name="Liu B."/>
            <person name="Hao Y."/>
            <person name="Liao X.Y."/>
            <person name="Jiang Y.T."/>
            <person name="Sun W.H."/>
            <person name="Chen J."/>
            <person name="Chen Y.Q."/>
            <person name="Ai Y."/>
            <person name="Zhai J.W."/>
            <person name="Wu S.S."/>
            <person name="Zhou Z."/>
            <person name="Hsiao Y.Y."/>
            <person name="Wu W.L."/>
            <person name="Chen Y.Y."/>
            <person name="Lin Y.F."/>
            <person name="Hsu J.L."/>
            <person name="Li C.Y."/>
            <person name="Wang Z.W."/>
            <person name="Zhao X."/>
            <person name="Zhong W.Y."/>
            <person name="Ma X.K."/>
            <person name="Ma L."/>
            <person name="Huang J."/>
            <person name="Chen G.Z."/>
            <person name="Huang M.Z."/>
            <person name="Huang L."/>
            <person name="Peng D.H."/>
            <person name="Luo Y.B."/>
            <person name="Zou S.Q."/>
            <person name="Chen S.P."/>
            <person name="Lan S."/>
            <person name="Tsai W.C."/>
            <person name="Van de Peer Y."/>
            <person name="Liu Z.J."/>
        </authorList>
    </citation>
    <scope>NUCLEOTIDE SEQUENCE [LARGE SCALE GENOMIC DNA]</scope>
    <source>
        <strain evidence="6">Lor288</strain>
    </source>
</reference>
<dbReference type="InterPro" id="IPR009741">
    <property type="entry name" value="EARLY_FLOWERING_4_dom"/>
</dbReference>
<dbReference type="EMBL" id="JBBWWR010000018">
    <property type="protein sequence ID" value="KAK8943434.1"/>
    <property type="molecule type" value="Genomic_DNA"/>
</dbReference>
<evidence type="ECO:0000256" key="2">
    <source>
        <dbReference type="ARBA" id="ARBA00009514"/>
    </source>
</evidence>
<evidence type="ECO:0000256" key="3">
    <source>
        <dbReference type="ARBA" id="ARBA00023108"/>
    </source>
</evidence>
<dbReference type="InterPro" id="IPR040462">
    <property type="entry name" value="EARLY_FLOWERING_4"/>
</dbReference>
<comment type="subcellular location">
    <subcellularLocation>
        <location evidence="1">Nucleus</location>
    </subcellularLocation>
</comment>
<sequence length="112" mass="12434">MEGDAFSDLGNATLLETKSVQRFHRGFVQAQAILDQNRLLISEIVQNHRLMIADGLSRNARLIRELNNNIRLVAELYAGLSVSFAESMDACFDAAGARGSDDKARRKRIRSG</sequence>
<evidence type="ECO:0000256" key="4">
    <source>
        <dbReference type="ARBA" id="ARBA00023242"/>
    </source>
</evidence>
<evidence type="ECO:0000259" key="5">
    <source>
        <dbReference type="Pfam" id="PF07011"/>
    </source>
</evidence>
<proteinExistence type="inferred from homology"/>
<dbReference type="PANTHER" id="PTHR33469:SF16">
    <property type="entry name" value="PROTEIN ELF4-LIKE 4"/>
    <property type="match status" value="1"/>
</dbReference>
<evidence type="ECO:0000313" key="7">
    <source>
        <dbReference type="Proteomes" id="UP001412067"/>
    </source>
</evidence>
<protein>
    <submittedName>
        <fullName evidence="6">Protein ELF4-LIKE 2</fullName>
    </submittedName>
</protein>
<evidence type="ECO:0000256" key="1">
    <source>
        <dbReference type="ARBA" id="ARBA00004123"/>
    </source>
</evidence>
<organism evidence="6 7">
    <name type="scientific">Platanthera guangdongensis</name>
    <dbReference type="NCBI Taxonomy" id="2320717"/>
    <lineage>
        <taxon>Eukaryota</taxon>
        <taxon>Viridiplantae</taxon>
        <taxon>Streptophyta</taxon>
        <taxon>Embryophyta</taxon>
        <taxon>Tracheophyta</taxon>
        <taxon>Spermatophyta</taxon>
        <taxon>Magnoliopsida</taxon>
        <taxon>Liliopsida</taxon>
        <taxon>Asparagales</taxon>
        <taxon>Orchidaceae</taxon>
        <taxon>Orchidoideae</taxon>
        <taxon>Orchideae</taxon>
        <taxon>Orchidinae</taxon>
        <taxon>Platanthera</taxon>
    </lineage>
</organism>
<gene>
    <name evidence="6" type="primary">EFL2</name>
    <name evidence="6" type="ORF">KSP40_PGU003212</name>
</gene>
<feature type="domain" description="Protein EARLY FLOWERING 4" evidence="5">
    <location>
        <begin position="17"/>
        <end position="90"/>
    </location>
</feature>
<dbReference type="Pfam" id="PF07011">
    <property type="entry name" value="Elf4"/>
    <property type="match status" value="1"/>
</dbReference>
<keyword evidence="3" id="KW-0090">Biological rhythms</keyword>
<comment type="similarity">
    <text evidence="2">Belongs to the EARLY FLOWERING 4 family.</text>
</comment>
<accession>A0ABR2LK88</accession>
<keyword evidence="4" id="KW-0539">Nucleus</keyword>
<dbReference type="PANTHER" id="PTHR33469">
    <property type="entry name" value="PROTEIN ELF4-LIKE 4"/>
    <property type="match status" value="1"/>
</dbReference>
<evidence type="ECO:0000313" key="6">
    <source>
        <dbReference type="EMBL" id="KAK8943434.1"/>
    </source>
</evidence>